<dbReference type="InterPro" id="IPR023576">
    <property type="entry name" value="UbiE/COQ5_MeTrFase_CS"/>
</dbReference>
<dbReference type="NCBIfam" id="NF001243">
    <property type="entry name" value="PRK00216.1-4"/>
    <property type="match status" value="1"/>
</dbReference>
<feature type="binding site" evidence="4">
    <location>
        <begin position="113"/>
        <end position="114"/>
    </location>
    <ligand>
        <name>S-adenosyl-L-methionine</name>
        <dbReference type="ChEBI" id="CHEBI:59789"/>
    </ligand>
</feature>
<comment type="pathway">
    <text evidence="4">Quinol/quinone metabolism; menaquinone biosynthesis; menaquinol from 1,4-dihydroxy-2-naphthoate: step 2/2.</text>
</comment>
<evidence type="ECO:0000313" key="6">
    <source>
        <dbReference type="Proteomes" id="UP000051576"/>
    </source>
</evidence>
<dbReference type="Proteomes" id="UP000051576">
    <property type="component" value="Unassembled WGS sequence"/>
</dbReference>
<evidence type="ECO:0000313" key="5">
    <source>
        <dbReference type="EMBL" id="KRM84350.1"/>
    </source>
</evidence>
<dbReference type="UniPathway" id="UPA00079">
    <property type="reaction ID" value="UER00169"/>
</dbReference>
<dbReference type="PROSITE" id="PS51608">
    <property type="entry name" value="SAM_MT_UBIE"/>
    <property type="match status" value="1"/>
</dbReference>
<dbReference type="NCBIfam" id="TIGR01934">
    <property type="entry name" value="MenG_MenH_UbiE"/>
    <property type="match status" value="1"/>
</dbReference>
<dbReference type="Pfam" id="PF01209">
    <property type="entry name" value="Ubie_methyltran"/>
    <property type="match status" value="1"/>
</dbReference>
<dbReference type="STRING" id="1133569.FD21_GL002041"/>
<evidence type="ECO:0000256" key="2">
    <source>
        <dbReference type="ARBA" id="ARBA00022679"/>
    </source>
</evidence>
<dbReference type="PANTHER" id="PTHR43591">
    <property type="entry name" value="METHYLTRANSFERASE"/>
    <property type="match status" value="1"/>
</dbReference>
<evidence type="ECO:0000256" key="1">
    <source>
        <dbReference type="ARBA" id="ARBA00022603"/>
    </source>
</evidence>
<dbReference type="PATRIC" id="fig|1133569.4.peg.2202"/>
<dbReference type="InterPro" id="IPR029063">
    <property type="entry name" value="SAM-dependent_MTases_sf"/>
</dbReference>
<keyword evidence="1 4" id="KW-0489">Methyltransferase</keyword>
<evidence type="ECO:0000256" key="3">
    <source>
        <dbReference type="ARBA" id="ARBA00022691"/>
    </source>
</evidence>
<organism evidence="5 6">
    <name type="scientific">Liquorilactobacillus vini DSM 20605</name>
    <dbReference type="NCBI Taxonomy" id="1133569"/>
    <lineage>
        <taxon>Bacteria</taxon>
        <taxon>Bacillati</taxon>
        <taxon>Bacillota</taxon>
        <taxon>Bacilli</taxon>
        <taxon>Lactobacillales</taxon>
        <taxon>Lactobacillaceae</taxon>
        <taxon>Liquorilactobacillus</taxon>
    </lineage>
</organism>
<gene>
    <name evidence="4" type="primary">menG</name>
    <name evidence="5" type="ORF">FD21_GL002041</name>
</gene>
<comment type="caution">
    <text evidence="5">The sequence shown here is derived from an EMBL/GenBank/DDBJ whole genome shotgun (WGS) entry which is preliminary data.</text>
</comment>
<dbReference type="InterPro" id="IPR004033">
    <property type="entry name" value="UbiE/COQ5_MeTrFase"/>
</dbReference>
<comment type="catalytic activity">
    <reaction evidence="4">
        <text>a 2-demethylmenaquinol + S-adenosyl-L-methionine = a menaquinol + S-adenosyl-L-homocysteine + H(+)</text>
        <dbReference type="Rhea" id="RHEA:42640"/>
        <dbReference type="Rhea" id="RHEA-COMP:9539"/>
        <dbReference type="Rhea" id="RHEA-COMP:9563"/>
        <dbReference type="ChEBI" id="CHEBI:15378"/>
        <dbReference type="ChEBI" id="CHEBI:18151"/>
        <dbReference type="ChEBI" id="CHEBI:55437"/>
        <dbReference type="ChEBI" id="CHEBI:57856"/>
        <dbReference type="ChEBI" id="CHEBI:59789"/>
        <dbReference type="EC" id="2.1.1.163"/>
    </reaction>
</comment>
<dbReference type="SUPFAM" id="SSF53335">
    <property type="entry name" value="S-adenosyl-L-methionine-dependent methyltransferases"/>
    <property type="match status" value="1"/>
</dbReference>
<comment type="caution">
    <text evidence="4">Lacks conserved residue(s) required for the propagation of feature annotation.</text>
</comment>
<protein>
    <recommendedName>
        <fullName evidence="4">Demethylmenaquinone methyltransferase</fullName>
        <ecNumber evidence="4">2.1.1.163</ecNumber>
    </recommendedName>
</protein>
<keyword evidence="4" id="KW-0474">Menaquinone biosynthesis</keyword>
<dbReference type="CDD" id="cd02440">
    <property type="entry name" value="AdoMet_MTases"/>
    <property type="match status" value="1"/>
</dbReference>
<dbReference type="EMBL" id="AYYX01000081">
    <property type="protein sequence ID" value="KRM84350.1"/>
    <property type="molecule type" value="Genomic_DNA"/>
</dbReference>
<sequence length="247" mass="27844">MASMKLTNSTSPIKVQALFDRLAPEYDRMNNVITFGIQRSWRKKTLQYLSFPTSAKILDLCCGTGHWTLDLAHKASQQSRIIGIDFSSQMLAVAQQKVQQQALIGKVNLLQGDVMQLPFAENSFDLVTIGFGLRNVSDFHQVLKEMVRVVRPGGQVACLETSKPPIGPLRWGWQAYFSIVPWLAQAFGSNLQDYSYLKKTAYKFPAAPELAEEFRLAGLQKVEYRYFTFGAGALHIGYKPNKFLQNI</sequence>
<dbReference type="AlphaFoldDB" id="A0A0R2BYP4"/>
<name>A0A0R2BYP4_9LACO</name>
<dbReference type="eggNOG" id="COG2226">
    <property type="taxonomic scope" value="Bacteria"/>
</dbReference>
<dbReference type="PROSITE" id="PS01184">
    <property type="entry name" value="UBIE_2"/>
    <property type="match status" value="1"/>
</dbReference>
<dbReference type="GO" id="GO:0032259">
    <property type="term" value="P:methylation"/>
    <property type="evidence" value="ECO:0007669"/>
    <property type="project" value="UniProtKB-KW"/>
</dbReference>
<keyword evidence="2 4" id="KW-0808">Transferase</keyword>
<evidence type="ECO:0000256" key="4">
    <source>
        <dbReference type="HAMAP-Rule" id="MF_01813"/>
    </source>
</evidence>
<dbReference type="GO" id="GO:0009234">
    <property type="term" value="P:menaquinone biosynthetic process"/>
    <property type="evidence" value="ECO:0007669"/>
    <property type="project" value="UniProtKB-UniRule"/>
</dbReference>
<keyword evidence="3 4" id="KW-0949">S-adenosyl-L-methionine</keyword>
<dbReference type="NCBIfam" id="NF001244">
    <property type="entry name" value="PRK00216.1-5"/>
    <property type="match status" value="1"/>
</dbReference>
<comment type="similarity">
    <text evidence="4">Belongs to the class I-like SAM-binding methyltransferase superfamily. MenG/UbiE family.</text>
</comment>
<keyword evidence="6" id="KW-1185">Reference proteome</keyword>
<dbReference type="HAMAP" id="MF_01813">
    <property type="entry name" value="MenG_UbiE_methyltr"/>
    <property type="match status" value="1"/>
</dbReference>
<dbReference type="GO" id="GO:0043770">
    <property type="term" value="F:demethylmenaquinone methyltransferase activity"/>
    <property type="evidence" value="ECO:0007669"/>
    <property type="project" value="UniProtKB-UniRule"/>
</dbReference>
<comment type="function">
    <text evidence="4">Methyltransferase required for the conversion of demethylmenaquinol (DMKH2) to menaquinol (MKH2).</text>
</comment>
<dbReference type="Gene3D" id="3.40.50.150">
    <property type="entry name" value="Vaccinia Virus protein VP39"/>
    <property type="match status" value="1"/>
</dbReference>
<dbReference type="EC" id="2.1.1.163" evidence="4"/>
<reference evidence="5 6" key="1">
    <citation type="journal article" date="2015" name="Genome Announc.">
        <title>Expanding the biotechnology potential of lactobacilli through comparative genomics of 213 strains and associated genera.</title>
        <authorList>
            <person name="Sun Z."/>
            <person name="Harris H.M."/>
            <person name="McCann A."/>
            <person name="Guo C."/>
            <person name="Argimon S."/>
            <person name="Zhang W."/>
            <person name="Yang X."/>
            <person name="Jeffery I.B."/>
            <person name="Cooney J.C."/>
            <person name="Kagawa T.F."/>
            <person name="Liu W."/>
            <person name="Song Y."/>
            <person name="Salvetti E."/>
            <person name="Wrobel A."/>
            <person name="Rasinkangas P."/>
            <person name="Parkhill J."/>
            <person name="Rea M.C."/>
            <person name="O'Sullivan O."/>
            <person name="Ritari J."/>
            <person name="Douillard F.P."/>
            <person name="Paul Ross R."/>
            <person name="Yang R."/>
            <person name="Briner A.E."/>
            <person name="Felis G.E."/>
            <person name="de Vos W.M."/>
            <person name="Barrangou R."/>
            <person name="Klaenhammer T.R."/>
            <person name="Caufield P.W."/>
            <person name="Cui Y."/>
            <person name="Zhang H."/>
            <person name="O'Toole P.W."/>
        </authorList>
    </citation>
    <scope>NUCLEOTIDE SEQUENCE [LARGE SCALE GENOMIC DNA]</scope>
    <source>
        <strain evidence="5 6">DSM 20605</strain>
    </source>
</reference>
<proteinExistence type="inferred from homology"/>
<feature type="binding site" evidence="4">
    <location>
        <position position="85"/>
    </location>
    <ligand>
        <name>S-adenosyl-L-methionine</name>
        <dbReference type="ChEBI" id="CHEBI:59789"/>
    </ligand>
</feature>
<accession>A0A0R2BYP4</accession>
<dbReference type="PANTHER" id="PTHR43591:SF24">
    <property type="entry name" value="2-METHOXY-6-POLYPRENYL-1,4-BENZOQUINOL METHYLASE, MITOCHONDRIAL"/>
    <property type="match status" value="1"/>
</dbReference>
<feature type="binding site" evidence="4">
    <location>
        <position position="64"/>
    </location>
    <ligand>
        <name>S-adenosyl-L-methionine</name>
        <dbReference type="ChEBI" id="CHEBI:59789"/>
    </ligand>
</feature>